<evidence type="ECO:0000313" key="3">
    <source>
        <dbReference type="Proteomes" id="UP000555322"/>
    </source>
</evidence>
<accession>A0ABX1UT13</accession>
<keyword evidence="1" id="KW-0812">Transmembrane</keyword>
<organism evidence="2 3">
    <name type="scientific">Acinetobacter terrestris</name>
    <dbReference type="NCBI Taxonomy" id="2529843"/>
    <lineage>
        <taxon>Bacteria</taxon>
        <taxon>Pseudomonadati</taxon>
        <taxon>Pseudomonadota</taxon>
        <taxon>Gammaproteobacteria</taxon>
        <taxon>Moraxellales</taxon>
        <taxon>Moraxellaceae</taxon>
        <taxon>Acinetobacter</taxon>
        <taxon>Acinetobacter Taxon 24</taxon>
    </lineage>
</organism>
<feature type="transmembrane region" description="Helical" evidence="1">
    <location>
        <begin position="5"/>
        <end position="24"/>
    </location>
</feature>
<dbReference type="Proteomes" id="UP000555322">
    <property type="component" value="Unassembled WGS sequence"/>
</dbReference>
<name>A0ABX1UT13_9GAMM</name>
<dbReference type="EMBL" id="JABERJ010000017">
    <property type="protein sequence ID" value="NNH26352.1"/>
    <property type="molecule type" value="Genomic_DNA"/>
</dbReference>
<keyword evidence="1" id="KW-0472">Membrane</keyword>
<comment type="caution">
    <text evidence="2">The sequence shown here is derived from an EMBL/GenBank/DDBJ whole genome shotgun (WGS) entry which is preliminary data.</text>
</comment>
<gene>
    <name evidence="2" type="ORF">HLH15_07620</name>
</gene>
<feature type="transmembrane region" description="Helical" evidence="1">
    <location>
        <begin position="44"/>
        <end position="65"/>
    </location>
</feature>
<sequence length="397" mass="47219">MKQVLLAYAFISLIIIAGLSILSYGYGAGYVYLYWREWQIQTNIWVIFIFLACLSLIIQLLWLVIKRYLKREQRKLETVFNFKNLHPYEQLAVVWLLEAAQDQHEFIQGVFSKSGLLKGIIGSRLYWMQQQYPQALAILNQSNAMAFELAEIQRIEIYLAQNDGEQALTHLEFLNQHELSPWLSDVKSAYDLRLTALWGKFALQFPWMYLRSTKYGHLGTETKQEWLQQLLLDFDQANVEDLQNLQQRYLDLQGQINNRDYEIKILWLKVLSRMPEMSQPHEDLALHLLDERFNQDVFYLWFQQQLLKQNPDYAGVEQRINYWENKYPSLPVFSFAKWHIYEATARYAEAEQLLELYPDNVMMNYLRIKSTLKGQDDLIKQLNLIFENNANFVEIKI</sequence>
<dbReference type="RefSeq" id="WP_171536327.1">
    <property type="nucleotide sequence ID" value="NZ_JABERE010000015.1"/>
</dbReference>
<keyword evidence="1" id="KW-1133">Transmembrane helix</keyword>
<keyword evidence="3" id="KW-1185">Reference proteome</keyword>
<protein>
    <submittedName>
        <fullName evidence="2">Heme biosynthesis protein HemY</fullName>
    </submittedName>
</protein>
<evidence type="ECO:0000256" key="1">
    <source>
        <dbReference type="SAM" id="Phobius"/>
    </source>
</evidence>
<reference evidence="2 3" key="1">
    <citation type="submission" date="2020-04" db="EMBL/GenBank/DDBJ databases">
        <title>Acinetobacter Taxon 24.</title>
        <authorList>
            <person name="Nemec A."/>
            <person name="Radolfova-Krizova L."/>
            <person name="Higgins P.G."/>
            <person name="Spanelova P."/>
        </authorList>
    </citation>
    <scope>NUCLEOTIDE SEQUENCE [LARGE SCALE GENOMIC DNA]</scope>
    <source>
        <strain evidence="2 3">ANC 5084</strain>
    </source>
</reference>
<proteinExistence type="predicted"/>
<evidence type="ECO:0000313" key="2">
    <source>
        <dbReference type="EMBL" id="NNH26352.1"/>
    </source>
</evidence>